<feature type="region of interest" description="Disordered" evidence="4">
    <location>
        <begin position="1"/>
        <end position="38"/>
    </location>
</feature>
<organism evidence="5 6">
    <name type="scientific">Aspergillus cristatus</name>
    <name type="common">Chinese Fuzhuan brick tea-fermentation fungus</name>
    <name type="synonym">Eurotium cristatum</name>
    <dbReference type="NCBI Taxonomy" id="573508"/>
    <lineage>
        <taxon>Eukaryota</taxon>
        <taxon>Fungi</taxon>
        <taxon>Dikarya</taxon>
        <taxon>Ascomycota</taxon>
        <taxon>Pezizomycotina</taxon>
        <taxon>Eurotiomycetes</taxon>
        <taxon>Eurotiomycetidae</taxon>
        <taxon>Eurotiales</taxon>
        <taxon>Aspergillaceae</taxon>
        <taxon>Aspergillus</taxon>
        <taxon>Aspergillus subgen. Aspergillus</taxon>
    </lineage>
</organism>
<gene>
    <name evidence="5" type="ORF">SI65_10145</name>
</gene>
<dbReference type="GO" id="GO:0000435">
    <property type="term" value="P:positive regulation of transcription from RNA polymerase II promoter by galactose"/>
    <property type="evidence" value="ECO:0007669"/>
    <property type="project" value="TreeGrafter"/>
</dbReference>
<proteinExistence type="predicted"/>
<feature type="region of interest" description="Disordered" evidence="4">
    <location>
        <begin position="619"/>
        <end position="653"/>
    </location>
</feature>
<accession>A0A1E3B0E4</accession>
<evidence type="ECO:0000313" key="5">
    <source>
        <dbReference type="EMBL" id="ODM14410.1"/>
    </source>
</evidence>
<protein>
    <recommendedName>
        <fullName evidence="7">Transcription factor domain-containing protein</fullName>
    </recommendedName>
</protein>
<dbReference type="Proteomes" id="UP000094569">
    <property type="component" value="Unassembled WGS sequence"/>
</dbReference>
<dbReference type="VEuPathDB" id="FungiDB:SI65_10145"/>
<dbReference type="GO" id="GO:0000978">
    <property type="term" value="F:RNA polymerase II cis-regulatory region sequence-specific DNA binding"/>
    <property type="evidence" value="ECO:0007669"/>
    <property type="project" value="TreeGrafter"/>
</dbReference>
<evidence type="ECO:0000256" key="3">
    <source>
        <dbReference type="ARBA" id="ARBA00023242"/>
    </source>
</evidence>
<sequence>MDDSRSPRISRASGLQRNHVATPTTHGTDNRGEDSITDTPLCDSASRDGLSGINLHTNGTEFYGNSSNLAFLGNLYARARKHRAPHVSGDGYFNGDFQLAAGPSQAYAEDRNKDSTKPTDRTQLSIVNLLYNPSYPSNSPSQSPWESEKDKDKTVQTDNPEIPSNNIILAPVNELANESQLEIEKIFISSYFSNKHYIHPMLCKSSFLRRCEREAFNLSRRQSFARGSSNFAGLYFAVVALGAINASPDETSLLDHYCTYSPDPRGPGTGSAGGYSALDFANFYFGAAKRALGDVFESCSLESVQALTLLRNVLLFWPPRQHERPRLLPSPSSDTKGTLLSAHNPTTSKKPKTTPGHEQDPDAEDNDVAMIPVMVALAQITTEASHHLYHSNKRSMHERSRIAMDLDRRLLAWKEGLPAFLNVDKASLNDPEWAFKQKLVLRLRFYNTRILIHRPFLVASTSTSTSTSTSEQIPYLNHIHLCLAAAQSSIQMQYESFLHRIYIRTWWYNTTYALYSSMILLHLILAGVPDIPEEELLKDVEKSLDIFESMRNVVVARRCAEMIREVLDVTRECLGRRPAGHAQVLRPQSQQQQQMQMQPTSPSLILGTGTRTGRTVKANESSALHPNYSNTTTPNNYNFDSHPQTSITDLSPTSPDENFFSSLFGQKFQPDTRAEILANLVDPMILGDFAFGGGME</sequence>
<keyword evidence="6" id="KW-1185">Reference proteome</keyword>
<dbReference type="PANTHER" id="PTHR47424:SF15">
    <property type="entry name" value="ZN(II)2CYS6 TRANSCRIPTION FACTOR (EUROFUNG)"/>
    <property type="match status" value="1"/>
</dbReference>
<dbReference type="PANTHER" id="PTHR47424">
    <property type="entry name" value="REGULATORY PROTEIN GAL4"/>
    <property type="match status" value="1"/>
</dbReference>
<dbReference type="CDD" id="cd12148">
    <property type="entry name" value="fungal_TF_MHR"/>
    <property type="match status" value="1"/>
</dbReference>
<evidence type="ECO:0000256" key="4">
    <source>
        <dbReference type="SAM" id="MobiDB-lite"/>
    </source>
</evidence>
<feature type="region of interest" description="Disordered" evidence="4">
    <location>
        <begin position="580"/>
        <end position="606"/>
    </location>
</feature>
<reference evidence="5 6" key="1">
    <citation type="journal article" date="2016" name="BMC Genomics">
        <title>Comparative genomic and transcriptomic analyses of the Fuzhuan brick tea-fermentation fungus Aspergillus cristatus.</title>
        <authorList>
            <person name="Ge Y."/>
            <person name="Wang Y."/>
            <person name="Liu Y."/>
            <person name="Tan Y."/>
            <person name="Ren X."/>
            <person name="Zhang X."/>
            <person name="Hyde K.D."/>
            <person name="Liu Y."/>
            <person name="Liu Z."/>
        </authorList>
    </citation>
    <scope>NUCLEOTIDE SEQUENCE [LARGE SCALE GENOMIC DNA]</scope>
    <source>
        <strain evidence="5 6">GZAAS20.1005</strain>
    </source>
</reference>
<feature type="compositionally biased region" description="Low complexity" evidence="4">
    <location>
        <begin position="626"/>
        <end position="638"/>
    </location>
</feature>
<feature type="region of interest" description="Disordered" evidence="4">
    <location>
        <begin position="132"/>
        <end position="162"/>
    </location>
</feature>
<dbReference type="GO" id="GO:0000981">
    <property type="term" value="F:DNA-binding transcription factor activity, RNA polymerase II-specific"/>
    <property type="evidence" value="ECO:0007669"/>
    <property type="project" value="TreeGrafter"/>
</dbReference>
<dbReference type="OrthoDB" id="2571985at2759"/>
<keyword evidence="2" id="KW-0804">Transcription</keyword>
<feature type="region of interest" description="Disordered" evidence="4">
    <location>
        <begin position="323"/>
        <end position="364"/>
    </location>
</feature>
<evidence type="ECO:0000256" key="1">
    <source>
        <dbReference type="ARBA" id="ARBA00023015"/>
    </source>
</evidence>
<dbReference type="GO" id="GO:0005634">
    <property type="term" value="C:nucleus"/>
    <property type="evidence" value="ECO:0007669"/>
    <property type="project" value="TreeGrafter"/>
</dbReference>
<evidence type="ECO:0000313" key="6">
    <source>
        <dbReference type="Proteomes" id="UP000094569"/>
    </source>
</evidence>
<dbReference type="AlphaFoldDB" id="A0A1E3B0E4"/>
<dbReference type="EMBL" id="JXNT01000026">
    <property type="protein sequence ID" value="ODM14410.1"/>
    <property type="molecule type" value="Genomic_DNA"/>
</dbReference>
<feature type="compositionally biased region" description="Polar residues" evidence="4">
    <location>
        <begin position="13"/>
        <end position="27"/>
    </location>
</feature>
<keyword evidence="3" id="KW-0539">Nucleus</keyword>
<feature type="compositionally biased region" description="Polar residues" evidence="4">
    <location>
        <begin position="330"/>
        <end position="344"/>
    </location>
</feature>
<feature type="compositionally biased region" description="Low complexity" evidence="4">
    <location>
        <begin position="587"/>
        <end position="606"/>
    </location>
</feature>
<feature type="compositionally biased region" description="Basic and acidic residues" evidence="4">
    <location>
        <begin position="146"/>
        <end position="155"/>
    </location>
</feature>
<feature type="compositionally biased region" description="Low complexity" evidence="4">
    <location>
        <begin position="132"/>
        <end position="144"/>
    </location>
</feature>
<dbReference type="STRING" id="573508.A0A1E3B0E4"/>
<dbReference type="InterPro" id="IPR051127">
    <property type="entry name" value="Fungal_SecMet_Regulators"/>
</dbReference>
<comment type="caution">
    <text evidence="5">The sequence shown here is derived from an EMBL/GenBank/DDBJ whole genome shotgun (WGS) entry which is preliminary data.</text>
</comment>
<evidence type="ECO:0000256" key="2">
    <source>
        <dbReference type="ARBA" id="ARBA00023163"/>
    </source>
</evidence>
<name>A0A1E3B0E4_ASPCR</name>
<keyword evidence="1" id="KW-0805">Transcription regulation</keyword>
<evidence type="ECO:0008006" key="7">
    <source>
        <dbReference type="Google" id="ProtNLM"/>
    </source>
</evidence>
<feature type="compositionally biased region" description="Polar residues" evidence="4">
    <location>
        <begin position="639"/>
        <end position="653"/>
    </location>
</feature>